<dbReference type="GO" id="GO:0140575">
    <property type="term" value="F:transmembrane monodehydroascorbate reductase activity"/>
    <property type="evidence" value="ECO:0007669"/>
    <property type="project" value="InterPro"/>
</dbReference>
<dbReference type="InterPro" id="IPR045150">
    <property type="entry name" value="CYB561D1/2"/>
</dbReference>
<gene>
    <name evidence="13" type="ORF">BDA99DRAFT_541707</name>
</gene>
<comment type="subcellular location">
    <subcellularLocation>
        <location evidence="2">Membrane</location>
        <topology evidence="2">Multi-pass membrane protein</topology>
    </subcellularLocation>
</comment>
<feature type="transmembrane region" description="Helical" evidence="11">
    <location>
        <begin position="7"/>
        <end position="31"/>
    </location>
</feature>
<evidence type="ECO:0000256" key="11">
    <source>
        <dbReference type="SAM" id="Phobius"/>
    </source>
</evidence>
<dbReference type="GO" id="GO:0016020">
    <property type="term" value="C:membrane"/>
    <property type="evidence" value="ECO:0007669"/>
    <property type="project" value="UniProtKB-SubCell"/>
</dbReference>
<evidence type="ECO:0000256" key="9">
    <source>
        <dbReference type="ARBA" id="ARBA00023004"/>
    </source>
</evidence>
<keyword evidence="8 11" id="KW-1133">Transmembrane helix</keyword>
<keyword evidence="9" id="KW-0408">Iron</keyword>
<keyword evidence="14" id="KW-1185">Reference proteome</keyword>
<feature type="transmembrane region" description="Helical" evidence="11">
    <location>
        <begin position="180"/>
        <end position="198"/>
    </location>
</feature>
<evidence type="ECO:0000256" key="4">
    <source>
        <dbReference type="ARBA" id="ARBA00022617"/>
    </source>
</evidence>
<reference evidence="13" key="1">
    <citation type="journal article" date="2022" name="IScience">
        <title>Evolution of zygomycete secretomes and the origins of terrestrial fungal ecologies.</title>
        <authorList>
            <person name="Chang Y."/>
            <person name="Wang Y."/>
            <person name="Mondo S."/>
            <person name="Ahrendt S."/>
            <person name="Andreopoulos W."/>
            <person name="Barry K."/>
            <person name="Beard J."/>
            <person name="Benny G.L."/>
            <person name="Blankenship S."/>
            <person name="Bonito G."/>
            <person name="Cuomo C."/>
            <person name="Desiro A."/>
            <person name="Gervers K.A."/>
            <person name="Hundley H."/>
            <person name="Kuo A."/>
            <person name="LaButti K."/>
            <person name="Lang B.F."/>
            <person name="Lipzen A."/>
            <person name="O'Donnell K."/>
            <person name="Pangilinan J."/>
            <person name="Reynolds N."/>
            <person name="Sandor L."/>
            <person name="Smith M.E."/>
            <person name="Tsang A."/>
            <person name="Grigoriev I.V."/>
            <person name="Stajich J.E."/>
            <person name="Spatafora J.W."/>
        </authorList>
    </citation>
    <scope>NUCLEOTIDE SEQUENCE</scope>
    <source>
        <strain evidence="13">RSA 2281</strain>
    </source>
</reference>
<dbReference type="InterPro" id="IPR006593">
    <property type="entry name" value="Cyt_b561/ferric_Rdtase_TM"/>
</dbReference>
<keyword evidence="6" id="KW-0479">Metal-binding</keyword>
<dbReference type="GO" id="GO:0046872">
    <property type="term" value="F:metal ion binding"/>
    <property type="evidence" value="ECO:0007669"/>
    <property type="project" value="UniProtKB-KW"/>
</dbReference>
<dbReference type="Gene3D" id="1.20.120.1770">
    <property type="match status" value="1"/>
</dbReference>
<proteinExistence type="predicted"/>
<evidence type="ECO:0000259" key="12">
    <source>
        <dbReference type="PROSITE" id="PS50939"/>
    </source>
</evidence>
<evidence type="ECO:0000256" key="1">
    <source>
        <dbReference type="ARBA" id="ARBA00001970"/>
    </source>
</evidence>
<evidence type="ECO:0000256" key="2">
    <source>
        <dbReference type="ARBA" id="ARBA00004141"/>
    </source>
</evidence>
<evidence type="ECO:0000256" key="10">
    <source>
        <dbReference type="ARBA" id="ARBA00023136"/>
    </source>
</evidence>
<reference evidence="13" key="2">
    <citation type="submission" date="2023-02" db="EMBL/GenBank/DDBJ databases">
        <authorList>
            <consortium name="DOE Joint Genome Institute"/>
            <person name="Mondo S.J."/>
            <person name="Chang Y."/>
            <person name="Wang Y."/>
            <person name="Ahrendt S."/>
            <person name="Andreopoulos W."/>
            <person name="Barry K."/>
            <person name="Beard J."/>
            <person name="Benny G.L."/>
            <person name="Blankenship S."/>
            <person name="Bonito G."/>
            <person name="Cuomo C."/>
            <person name="Desiro A."/>
            <person name="Gervers K.A."/>
            <person name="Hundley H."/>
            <person name="Kuo A."/>
            <person name="LaButti K."/>
            <person name="Lang B.F."/>
            <person name="Lipzen A."/>
            <person name="O'Donnell K."/>
            <person name="Pangilinan J."/>
            <person name="Reynolds N."/>
            <person name="Sandor L."/>
            <person name="Smith M.W."/>
            <person name="Tsang A."/>
            <person name="Grigoriev I.V."/>
            <person name="Stajich J.E."/>
            <person name="Spatafora J.W."/>
        </authorList>
    </citation>
    <scope>NUCLEOTIDE SEQUENCE</scope>
    <source>
        <strain evidence="13">RSA 2281</strain>
    </source>
</reference>
<name>A0AAD5K0L8_9FUNG</name>
<keyword evidence="4" id="KW-0349">Heme</keyword>
<dbReference type="EMBL" id="JAIXMP010000032">
    <property type="protein sequence ID" value="KAI9250453.1"/>
    <property type="molecule type" value="Genomic_DNA"/>
</dbReference>
<comment type="cofactor">
    <cofactor evidence="1">
        <name>heme b</name>
        <dbReference type="ChEBI" id="CHEBI:60344"/>
    </cofactor>
</comment>
<evidence type="ECO:0000256" key="3">
    <source>
        <dbReference type="ARBA" id="ARBA00022448"/>
    </source>
</evidence>
<feature type="domain" description="Cytochrome b561" evidence="12">
    <location>
        <begin position="5"/>
        <end position="204"/>
    </location>
</feature>
<dbReference type="PANTHER" id="PTHR15422">
    <property type="entry name" value="OS05G0565100 PROTEIN"/>
    <property type="match status" value="1"/>
</dbReference>
<evidence type="ECO:0000313" key="13">
    <source>
        <dbReference type="EMBL" id="KAI9250453.1"/>
    </source>
</evidence>
<protein>
    <submittedName>
        <fullName evidence="13">Eukaryotic cytochrome b561-domain-containing protein</fullName>
    </submittedName>
</protein>
<keyword evidence="3" id="KW-0813">Transport</keyword>
<organism evidence="13 14">
    <name type="scientific">Phascolomyces articulosus</name>
    <dbReference type="NCBI Taxonomy" id="60185"/>
    <lineage>
        <taxon>Eukaryota</taxon>
        <taxon>Fungi</taxon>
        <taxon>Fungi incertae sedis</taxon>
        <taxon>Mucoromycota</taxon>
        <taxon>Mucoromycotina</taxon>
        <taxon>Mucoromycetes</taxon>
        <taxon>Mucorales</taxon>
        <taxon>Lichtheimiaceae</taxon>
        <taxon>Phascolomyces</taxon>
    </lineage>
</organism>
<dbReference type="Pfam" id="PF03188">
    <property type="entry name" value="Cytochrom_B561"/>
    <property type="match status" value="1"/>
</dbReference>
<feature type="transmembrane region" description="Helical" evidence="11">
    <location>
        <begin position="151"/>
        <end position="168"/>
    </location>
</feature>
<dbReference type="AlphaFoldDB" id="A0AAD5K0L8"/>
<dbReference type="Proteomes" id="UP001209540">
    <property type="component" value="Unassembled WGS sequence"/>
</dbReference>
<evidence type="ECO:0000256" key="8">
    <source>
        <dbReference type="ARBA" id="ARBA00022989"/>
    </source>
</evidence>
<dbReference type="PROSITE" id="PS50939">
    <property type="entry name" value="CYTOCHROME_B561"/>
    <property type="match status" value="1"/>
</dbReference>
<feature type="transmembrane region" description="Helical" evidence="11">
    <location>
        <begin position="37"/>
        <end position="58"/>
    </location>
</feature>
<feature type="transmembrane region" description="Helical" evidence="11">
    <location>
        <begin position="113"/>
        <end position="139"/>
    </location>
</feature>
<sequence length="239" mass="26859">MFKYKDYIFGSSLHIGLILFFGLVIAVLTQIPFAPPLILHPLFMTLFIILITEGVALLQPTSTEKEKKKGLKLHALVQGFAYVFLIVGFGIMVNSKMQRGGPHFASDHAKFGLTVFIYIFFQALFGITTAYFPGIFGSVTKGKSLWKFHRMTGYLFLVIVWVTAQLGIRTDLMKNFMPVPNLMAGHWVALVLVVIGIAGRVRIYKWGLVPNPHQHASQQDSSAILQYHEQQTVNTNETK</sequence>
<keyword evidence="10 11" id="KW-0472">Membrane</keyword>
<feature type="transmembrane region" description="Helical" evidence="11">
    <location>
        <begin position="70"/>
        <end position="93"/>
    </location>
</feature>
<evidence type="ECO:0000256" key="6">
    <source>
        <dbReference type="ARBA" id="ARBA00022723"/>
    </source>
</evidence>
<comment type="caution">
    <text evidence="13">The sequence shown here is derived from an EMBL/GenBank/DDBJ whole genome shotgun (WGS) entry which is preliminary data.</text>
</comment>
<evidence type="ECO:0000256" key="5">
    <source>
        <dbReference type="ARBA" id="ARBA00022692"/>
    </source>
</evidence>
<accession>A0AAD5K0L8</accession>
<dbReference type="SMART" id="SM00665">
    <property type="entry name" value="B561"/>
    <property type="match status" value="1"/>
</dbReference>
<dbReference type="PANTHER" id="PTHR15422:SF45">
    <property type="entry name" value="CYTOCHROME B561 DOMAIN-CONTAINING PROTEIN"/>
    <property type="match status" value="1"/>
</dbReference>
<keyword evidence="7" id="KW-0249">Electron transport</keyword>
<keyword evidence="5 11" id="KW-0812">Transmembrane</keyword>
<evidence type="ECO:0000256" key="7">
    <source>
        <dbReference type="ARBA" id="ARBA00022982"/>
    </source>
</evidence>
<evidence type="ECO:0000313" key="14">
    <source>
        <dbReference type="Proteomes" id="UP001209540"/>
    </source>
</evidence>